<name>A0ABV7QM29_9PSEU</name>
<sequence>MTENNVRRLWTNDELDEALNSLRAEALTGDRPLAAANNALVNAVRSIEGKSTPAPETTPPIEVKGKLASRTGRRWRIGAAAAAAVIAVGATVAIAGADRGGPSPQAPLAAPGVKFLSVKQALNTAADKIHVIGESPIPAGKFRYVETRTWLLWNDSRIPVAFAGEQLTQTWQPSDFDGQWLLKTAPTGSRKWLVGDEHTLKAGTEKINGGYEADLSEYWPSGEWRAESGKFPGKAMAIAGRYDDEWGAPTEQRLNELPRDPRKLYDLMAADLSVVNKPKLGGVLDLAAQLLKTGTVPADLKESLYRAVAKIPGLKVTEQVANLDGRTGVALGVDPVDGTFRMEIIVDPATGEFIGERRTQLKPDDNDIATAGIKPGTVTFSSSVQTAVVDELGAVPRGR</sequence>
<gene>
    <name evidence="2" type="ORF">ACFORO_24485</name>
</gene>
<keyword evidence="1" id="KW-0472">Membrane</keyword>
<keyword evidence="1" id="KW-0812">Transmembrane</keyword>
<proteinExistence type="predicted"/>
<dbReference type="NCBIfam" id="NF038083">
    <property type="entry name" value="CU044_5270_fam"/>
    <property type="match status" value="1"/>
</dbReference>
<dbReference type="RefSeq" id="WP_377896633.1">
    <property type="nucleotide sequence ID" value="NZ_JBHRWI010000028.1"/>
</dbReference>
<evidence type="ECO:0000313" key="2">
    <source>
        <dbReference type="EMBL" id="MFC3513350.1"/>
    </source>
</evidence>
<evidence type="ECO:0000256" key="1">
    <source>
        <dbReference type="SAM" id="Phobius"/>
    </source>
</evidence>
<keyword evidence="1" id="KW-1133">Transmembrane helix</keyword>
<evidence type="ECO:0000313" key="3">
    <source>
        <dbReference type="Proteomes" id="UP001595764"/>
    </source>
</evidence>
<comment type="caution">
    <text evidence="2">The sequence shown here is derived from an EMBL/GenBank/DDBJ whole genome shotgun (WGS) entry which is preliminary data.</text>
</comment>
<reference evidence="3" key="1">
    <citation type="journal article" date="2019" name="Int. J. Syst. Evol. Microbiol.">
        <title>The Global Catalogue of Microorganisms (GCM) 10K type strain sequencing project: providing services to taxonomists for standard genome sequencing and annotation.</title>
        <authorList>
            <consortium name="The Broad Institute Genomics Platform"/>
            <consortium name="The Broad Institute Genome Sequencing Center for Infectious Disease"/>
            <person name="Wu L."/>
            <person name="Ma J."/>
        </authorList>
    </citation>
    <scope>NUCLEOTIDE SEQUENCE [LARGE SCALE GENOMIC DNA]</scope>
    <source>
        <strain evidence="3">CGMCC 4.7682</strain>
    </source>
</reference>
<keyword evidence="3" id="KW-1185">Reference proteome</keyword>
<feature type="transmembrane region" description="Helical" evidence="1">
    <location>
        <begin position="77"/>
        <end position="97"/>
    </location>
</feature>
<dbReference type="Proteomes" id="UP001595764">
    <property type="component" value="Unassembled WGS sequence"/>
</dbReference>
<organism evidence="2 3">
    <name type="scientific">Amycolatopsis halotolerans</name>
    <dbReference type="NCBI Taxonomy" id="330083"/>
    <lineage>
        <taxon>Bacteria</taxon>
        <taxon>Bacillati</taxon>
        <taxon>Actinomycetota</taxon>
        <taxon>Actinomycetes</taxon>
        <taxon>Pseudonocardiales</taxon>
        <taxon>Pseudonocardiaceae</taxon>
        <taxon>Amycolatopsis</taxon>
    </lineage>
</organism>
<protein>
    <submittedName>
        <fullName evidence="2">CU044_5270 family protein</fullName>
    </submittedName>
</protein>
<dbReference type="InterPro" id="IPR047789">
    <property type="entry name" value="CU044_5270-like"/>
</dbReference>
<dbReference type="EMBL" id="JBHRWI010000028">
    <property type="protein sequence ID" value="MFC3513350.1"/>
    <property type="molecule type" value="Genomic_DNA"/>
</dbReference>
<accession>A0ABV7QM29</accession>